<evidence type="ECO:0000313" key="7">
    <source>
        <dbReference type="Proteomes" id="UP001481872"/>
    </source>
</evidence>
<dbReference type="SUPFAM" id="SSF158911">
    <property type="entry name" value="NEAT domain-like"/>
    <property type="match status" value="1"/>
</dbReference>
<dbReference type="InterPro" id="IPR037250">
    <property type="entry name" value="NEAT_dom_sf"/>
</dbReference>
<dbReference type="Gene3D" id="2.60.40.1850">
    <property type="match status" value="2"/>
</dbReference>
<keyword evidence="2" id="KW-0732">Signal</keyword>
<keyword evidence="4" id="KW-0812">Transmembrane</keyword>
<feature type="region of interest" description="Disordered" evidence="3">
    <location>
        <begin position="466"/>
        <end position="529"/>
    </location>
</feature>
<protein>
    <recommendedName>
        <fullName evidence="5">NEAT domain-containing protein</fullName>
    </recommendedName>
</protein>
<feature type="compositionally biased region" description="Low complexity" evidence="3">
    <location>
        <begin position="500"/>
        <end position="520"/>
    </location>
</feature>
<comment type="caution">
    <text evidence="6">The sequence shown here is derived from an EMBL/GenBank/DDBJ whole genome shotgun (WGS) entry which is preliminary data.</text>
</comment>
<evidence type="ECO:0000259" key="5">
    <source>
        <dbReference type="PROSITE" id="PS50978"/>
    </source>
</evidence>
<name>A0ABV1J5G9_9FIRM</name>
<dbReference type="EMBL" id="JBBNPS010000007">
    <property type="protein sequence ID" value="MEQ3353435.1"/>
    <property type="molecule type" value="Genomic_DNA"/>
</dbReference>
<dbReference type="Proteomes" id="UP001481872">
    <property type="component" value="Unassembled WGS sequence"/>
</dbReference>
<comment type="subcellular location">
    <subcellularLocation>
        <location evidence="1">Cell envelope</location>
    </subcellularLocation>
</comment>
<dbReference type="CDD" id="cd06920">
    <property type="entry name" value="NEAT"/>
    <property type="match status" value="2"/>
</dbReference>
<keyword evidence="4" id="KW-0472">Membrane</keyword>
<feature type="domain" description="NEAT" evidence="5">
    <location>
        <begin position="183"/>
        <end position="325"/>
    </location>
</feature>
<keyword evidence="4" id="KW-1133">Transmembrane helix</keyword>
<dbReference type="PROSITE" id="PS50978">
    <property type="entry name" value="NEAT"/>
    <property type="match status" value="1"/>
</dbReference>
<dbReference type="InterPro" id="IPR006635">
    <property type="entry name" value="NEAT_dom"/>
</dbReference>
<dbReference type="RefSeq" id="WP_349053765.1">
    <property type="nucleotide sequence ID" value="NZ_JBBNPS010000007.1"/>
</dbReference>
<feature type="transmembrane region" description="Helical" evidence="4">
    <location>
        <begin position="566"/>
        <end position="585"/>
    </location>
</feature>
<proteinExistence type="predicted"/>
<evidence type="ECO:0000313" key="6">
    <source>
        <dbReference type="EMBL" id="MEQ3353435.1"/>
    </source>
</evidence>
<keyword evidence="7" id="KW-1185">Reference proteome</keyword>
<sequence length="608" mass="66617">MKRYKFILLLVLAILLIPGGAWASGSTVKVMLLKKTEDVPSMAQKALKPEAKWIEKGNERLLTLEFLPLDFMGTRGYLGEVTVDGQSVQVADSYKDYDSYNDPQKGSDPRMKGKLYPKTVTFSVDPNRAIYDLKFYVPVMGEMGFGEQEARLKIDWPHKGGEKTEPAANKNTPPLTPSAPLDFEDGLYALDVALWHETEDKPSMGNGALDPKAELFVKDGKGTLFLGTKTLKVSNIQASLSRVFYETDEGFSAAAPLCFDLKPENEPLPRPRIFALPLEEKKAMIRLKVDPKVAPMGDEPLNARLKLDFQSVKKIEADENTLAHRAEVGPKKPSFAQAHRYADKGVVLSVPEGAFSEGFEFYANALNGRDLQTALGKLNLPAGSKAYNLACRKPVERIPKDYTGSVQALGANLSPQKPVAVAIPFQGAVAEIYNEKGEKLPSKIKEGSIHFTTKSLGTFFIKTAKTPSKPVTSSGLKMKPQAKQKAVKPLKGQGPKPVKAAASSPTPSPSEPMTASPSTPEYSTADGDAPAFAEGAYDVGEEAVAEESTQKAPLDEEDMQEKERPGLIIFCLTIIFAALGGGAYMTRKYYRMYMDELIYEAERERESR</sequence>
<evidence type="ECO:0000256" key="4">
    <source>
        <dbReference type="SAM" id="Phobius"/>
    </source>
</evidence>
<reference evidence="6 7" key="1">
    <citation type="submission" date="2024-04" db="EMBL/GenBank/DDBJ databases">
        <title>Human intestinal bacterial collection.</title>
        <authorList>
            <person name="Pauvert C."/>
            <person name="Hitch T.C.A."/>
            <person name="Clavel T."/>
        </authorList>
    </citation>
    <scope>NUCLEOTIDE SEQUENCE [LARGE SCALE GENOMIC DNA]</scope>
    <source>
        <strain evidence="6 7">CLA-SR-H026</strain>
    </source>
</reference>
<accession>A0ABV1J5G9</accession>
<organism evidence="6 7">
    <name type="scientific">Aedoeadaptatus acetigenes</name>
    <dbReference type="NCBI Taxonomy" id="2981723"/>
    <lineage>
        <taxon>Bacteria</taxon>
        <taxon>Bacillati</taxon>
        <taxon>Bacillota</taxon>
        <taxon>Tissierellia</taxon>
        <taxon>Tissierellales</taxon>
        <taxon>Peptoniphilaceae</taxon>
        <taxon>Aedoeadaptatus</taxon>
    </lineage>
</organism>
<evidence type="ECO:0000256" key="2">
    <source>
        <dbReference type="ARBA" id="ARBA00022729"/>
    </source>
</evidence>
<gene>
    <name evidence="6" type="ORF">AAA081_03855</name>
</gene>
<evidence type="ECO:0000256" key="1">
    <source>
        <dbReference type="ARBA" id="ARBA00004196"/>
    </source>
</evidence>
<evidence type="ECO:0000256" key="3">
    <source>
        <dbReference type="SAM" id="MobiDB-lite"/>
    </source>
</evidence>
<feature type="compositionally biased region" description="Polar residues" evidence="3">
    <location>
        <begin position="466"/>
        <end position="475"/>
    </location>
</feature>